<dbReference type="RefSeq" id="XP_054937398.1">
    <property type="nucleotide sequence ID" value="XM_055081423.1"/>
</dbReference>
<sequence>MPGCKRGQEKKMYKITLSQCVGDRASFPDAATNRCDLRVLAPLYQVPSVCQASWSAFCKTFGLLSPQNLPPVSVSACFCFINEEMHAQTVKDLPKVLYPGRWRANSGTRHRANDTDIKRWCLKVMPRSYSYTGRPVLAKGKWGRGGTDWELGISRCKL</sequence>
<protein>
    <submittedName>
        <fullName evidence="2">RING finger protein 122 isoform X1</fullName>
    </submittedName>
</protein>
<organism evidence="1 2">
    <name type="scientific">Physeter macrocephalus</name>
    <name type="common">Sperm whale</name>
    <name type="synonym">Physeter catodon</name>
    <dbReference type="NCBI Taxonomy" id="9755"/>
    <lineage>
        <taxon>Eukaryota</taxon>
        <taxon>Metazoa</taxon>
        <taxon>Chordata</taxon>
        <taxon>Craniata</taxon>
        <taxon>Vertebrata</taxon>
        <taxon>Euteleostomi</taxon>
        <taxon>Mammalia</taxon>
        <taxon>Eutheria</taxon>
        <taxon>Laurasiatheria</taxon>
        <taxon>Artiodactyla</taxon>
        <taxon>Whippomorpha</taxon>
        <taxon>Cetacea</taxon>
        <taxon>Odontoceti</taxon>
        <taxon>Physeteridae</taxon>
        <taxon>Physeter</taxon>
    </lineage>
</organism>
<gene>
    <name evidence="2" type="primary">RNF122</name>
</gene>
<name>A0A9W2WEA3_PHYMC</name>
<evidence type="ECO:0000313" key="2">
    <source>
        <dbReference type="RefSeq" id="XP_054937398.1"/>
    </source>
</evidence>
<dbReference type="CTD" id="79845"/>
<dbReference type="Proteomes" id="UP000248484">
    <property type="component" value="Chromosome 20"/>
</dbReference>
<dbReference type="AlphaFoldDB" id="A0A9W2WEA3"/>
<accession>A0A9W2WEA3</accession>
<evidence type="ECO:0000313" key="1">
    <source>
        <dbReference type="Proteomes" id="UP000248484"/>
    </source>
</evidence>
<keyword evidence="1" id="KW-1185">Reference proteome</keyword>
<dbReference type="GeneID" id="102982723"/>
<proteinExistence type="predicted"/>
<reference evidence="2" key="1">
    <citation type="submission" date="2025-08" db="UniProtKB">
        <authorList>
            <consortium name="RefSeq"/>
        </authorList>
    </citation>
    <scope>IDENTIFICATION</scope>
    <source>
        <tissue evidence="2">Muscle</tissue>
    </source>
</reference>